<proteinExistence type="predicted"/>
<organism evidence="1 2">
    <name type="scientific">Castilleja foliolosa</name>
    <dbReference type="NCBI Taxonomy" id="1961234"/>
    <lineage>
        <taxon>Eukaryota</taxon>
        <taxon>Viridiplantae</taxon>
        <taxon>Streptophyta</taxon>
        <taxon>Embryophyta</taxon>
        <taxon>Tracheophyta</taxon>
        <taxon>Spermatophyta</taxon>
        <taxon>Magnoliopsida</taxon>
        <taxon>eudicotyledons</taxon>
        <taxon>Gunneridae</taxon>
        <taxon>Pentapetalae</taxon>
        <taxon>asterids</taxon>
        <taxon>lamiids</taxon>
        <taxon>Lamiales</taxon>
        <taxon>Orobanchaceae</taxon>
        <taxon>Pedicularideae</taxon>
        <taxon>Castillejinae</taxon>
        <taxon>Castilleja</taxon>
    </lineage>
</organism>
<protein>
    <submittedName>
        <fullName evidence="1">Uncharacterized protein</fullName>
    </submittedName>
</protein>
<sequence>MSQVAIFLACQGDLALNDEAVYPTLKDVTLAESPGSSTMKQFHQRYRPQL</sequence>
<evidence type="ECO:0000313" key="1">
    <source>
        <dbReference type="EMBL" id="KAL3627967.1"/>
    </source>
</evidence>
<reference evidence="2" key="1">
    <citation type="journal article" date="2024" name="IScience">
        <title>Strigolactones Initiate the Formation of Haustorium-like Structures in Castilleja.</title>
        <authorList>
            <person name="Buerger M."/>
            <person name="Peterson D."/>
            <person name="Chory J."/>
        </authorList>
    </citation>
    <scope>NUCLEOTIDE SEQUENCE [LARGE SCALE GENOMIC DNA]</scope>
</reference>
<gene>
    <name evidence="1" type="ORF">CASFOL_028069</name>
</gene>
<evidence type="ECO:0000313" key="2">
    <source>
        <dbReference type="Proteomes" id="UP001632038"/>
    </source>
</evidence>
<dbReference type="EMBL" id="JAVIJP010000037">
    <property type="protein sequence ID" value="KAL3627967.1"/>
    <property type="molecule type" value="Genomic_DNA"/>
</dbReference>
<comment type="caution">
    <text evidence="1">The sequence shown here is derived from an EMBL/GenBank/DDBJ whole genome shotgun (WGS) entry which is preliminary data.</text>
</comment>
<name>A0ABD3CEN5_9LAMI</name>
<accession>A0ABD3CEN5</accession>
<keyword evidence="2" id="KW-1185">Reference proteome</keyword>
<dbReference type="Proteomes" id="UP001632038">
    <property type="component" value="Unassembled WGS sequence"/>
</dbReference>
<dbReference type="AlphaFoldDB" id="A0ABD3CEN5"/>